<evidence type="ECO:0000313" key="1">
    <source>
        <dbReference type="EMBL" id="KIP10777.1"/>
    </source>
</evidence>
<sequence>MVAASSSIRQVLTVSNHAVRRRGPLRATSRRVMSTAALSSVEDRAPIDLHIFDIFDAPSRLGESSKMLVQCAARRVERVVALPADRSAPARPAVAPLPAPVLYDGPARPSSHRPQAARIRRMHSQAQPSVDLVCTLPPPEVFDGPSRLRPYLRDGESSDISSYNTAWIGAAAAGVLAYAAFHQLKTKPSRAQNAQWYESRLLVLGMSDSDRQTLTGRQKRRTCSI</sequence>
<proteinExistence type="predicted"/>
<dbReference type="Proteomes" id="UP000053257">
    <property type="component" value="Unassembled WGS sequence"/>
</dbReference>
<name>A0A0C3SCC0_PHLG1</name>
<dbReference type="EMBL" id="KN840451">
    <property type="protein sequence ID" value="KIP10777.1"/>
    <property type="molecule type" value="Genomic_DNA"/>
</dbReference>
<protein>
    <submittedName>
        <fullName evidence="1">Uncharacterized protein</fullName>
    </submittedName>
</protein>
<keyword evidence="2" id="KW-1185">Reference proteome</keyword>
<dbReference type="HOGENOM" id="CLU_1230307_0_0_1"/>
<organism evidence="1 2">
    <name type="scientific">Phlebiopsis gigantea (strain 11061_1 CR5-6)</name>
    <name type="common">White-rot fungus</name>
    <name type="synonym">Peniophora gigantea</name>
    <dbReference type="NCBI Taxonomy" id="745531"/>
    <lineage>
        <taxon>Eukaryota</taxon>
        <taxon>Fungi</taxon>
        <taxon>Dikarya</taxon>
        <taxon>Basidiomycota</taxon>
        <taxon>Agaricomycotina</taxon>
        <taxon>Agaricomycetes</taxon>
        <taxon>Polyporales</taxon>
        <taxon>Phanerochaetaceae</taxon>
        <taxon>Phlebiopsis</taxon>
    </lineage>
</organism>
<dbReference type="OrthoDB" id="3168922at2759"/>
<reference evidence="1 2" key="1">
    <citation type="journal article" date="2014" name="PLoS Genet.">
        <title>Analysis of the Phlebiopsis gigantea genome, transcriptome and secretome provides insight into its pioneer colonization strategies of wood.</title>
        <authorList>
            <person name="Hori C."/>
            <person name="Ishida T."/>
            <person name="Igarashi K."/>
            <person name="Samejima M."/>
            <person name="Suzuki H."/>
            <person name="Master E."/>
            <person name="Ferreira P."/>
            <person name="Ruiz-Duenas F.J."/>
            <person name="Held B."/>
            <person name="Canessa P."/>
            <person name="Larrondo L.F."/>
            <person name="Schmoll M."/>
            <person name="Druzhinina I.S."/>
            <person name="Kubicek C.P."/>
            <person name="Gaskell J.A."/>
            <person name="Kersten P."/>
            <person name="St John F."/>
            <person name="Glasner J."/>
            <person name="Sabat G."/>
            <person name="Splinter BonDurant S."/>
            <person name="Syed K."/>
            <person name="Yadav J."/>
            <person name="Mgbeahuruike A.C."/>
            <person name="Kovalchuk A."/>
            <person name="Asiegbu F.O."/>
            <person name="Lackner G."/>
            <person name="Hoffmeister D."/>
            <person name="Rencoret J."/>
            <person name="Gutierrez A."/>
            <person name="Sun H."/>
            <person name="Lindquist E."/>
            <person name="Barry K."/>
            <person name="Riley R."/>
            <person name="Grigoriev I.V."/>
            <person name="Henrissat B."/>
            <person name="Kues U."/>
            <person name="Berka R.M."/>
            <person name="Martinez A.T."/>
            <person name="Covert S.F."/>
            <person name="Blanchette R.A."/>
            <person name="Cullen D."/>
        </authorList>
    </citation>
    <scope>NUCLEOTIDE SEQUENCE [LARGE SCALE GENOMIC DNA]</scope>
    <source>
        <strain evidence="1 2">11061_1 CR5-6</strain>
    </source>
</reference>
<accession>A0A0C3SCC0</accession>
<evidence type="ECO:0000313" key="2">
    <source>
        <dbReference type="Proteomes" id="UP000053257"/>
    </source>
</evidence>
<gene>
    <name evidence="1" type="ORF">PHLGIDRAFT_493567</name>
</gene>
<dbReference type="AlphaFoldDB" id="A0A0C3SCC0"/>